<dbReference type="SUPFAM" id="SSF74653">
    <property type="entry name" value="TolA/TonB C-terminal domain"/>
    <property type="match status" value="1"/>
</dbReference>
<accession>A0A1N6HFS5</accession>
<proteinExistence type="predicted"/>
<dbReference type="OrthoDB" id="1095452at2"/>
<keyword evidence="1" id="KW-0732">Signal</keyword>
<feature type="signal peptide" evidence="1">
    <location>
        <begin position="1"/>
        <end position="18"/>
    </location>
</feature>
<reference evidence="4" key="1">
    <citation type="submission" date="2016-12" db="EMBL/GenBank/DDBJ databases">
        <authorList>
            <person name="Varghese N."/>
            <person name="Submissions S."/>
        </authorList>
    </citation>
    <scope>NUCLEOTIDE SEQUENCE [LARGE SCALE GENOMIC DNA]</scope>
    <source>
        <strain evidence="4">DSM 16779</strain>
    </source>
</reference>
<dbReference type="InterPro" id="IPR037682">
    <property type="entry name" value="TonB_C"/>
</dbReference>
<dbReference type="STRING" id="59733.SAMN05421769_2483"/>
<keyword evidence="4" id="KW-1185">Reference proteome</keyword>
<dbReference type="GO" id="GO:0055085">
    <property type="term" value="P:transmembrane transport"/>
    <property type="evidence" value="ECO:0007669"/>
    <property type="project" value="InterPro"/>
</dbReference>
<organism evidence="3 4">
    <name type="scientific">Chryseobacterium scophthalmum</name>
    <dbReference type="NCBI Taxonomy" id="59733"/>
    <lineage>
        <taxon>Bacteria</taxon>
        <taxon>Pseudomonadati</taxon>
        <taxon>Bacteroidota</taxon>
        <taxon>Flavobacteriia</taxon>
        <taxon>Flavobacteriales</taxon>
        <taxon>Weeksellaceae</taxon>
        <taxon>Chryseobacterium group</taxon>
        <taxon>Chryseobacterium</taxon>
    </lineage>
</organism>
<protein>
    <submittedName>
        <fullName evidence="3">Protein TonB</fullName>
    </submittedName>
</protein>
<dbReference type="EMBL" id="FSRQ01000002">
    <property type="protein sequence ID" value="SIO18704.1"/>
    <property type="molecule type" value="Genomic_DNA"/>
</dbReference>
<sequence>MKKLILFSALLFGYFIQAQEVAGTTDLEELDLRKNKTDIYNAVEKPAYFPKGSLVFRQKFAKKFKEKNVISKGREKCELTFVIERDGTLTDIKASGTNESFNNEAIRAVSKIKDKWIPAEIDGYKVRYRFRLPLTINFE</sequence>
<dbReference type="Gene3D" id="3.30.1150.10">
    <property type="match status" value="1"/>
</dbReference>
<evidence type="ECO:0000259" key="2">
    <source>
        <dbReference type="Pfam" id="PF03544"/>
    </source>
</evidence>
<feature type="chain" id="PRO_5012003348" evidence="1">
    <location>
        <begin position="19"/>
        <end position="139"/>
    </location>
</feature>
<evidence type="ECO:0000256" key="1">
    <source>
        <dbReference type="SAM" id="SignalP"/>
    </source>
</evidence>
<dbReference type="Proteomes" id="UP000184782">
    <property type="component" value="Unassembled WGS sequence"/>
</dbReference>
<name>A0A1N6HFS5_9FLAO</name>
<dbReference type="Pfam" id="PF03544">
    <property type="entry name" value="TonB_C"/>
    <property type="match status" value="1"/>
</dbReference>
<evidence type="ECO:0000313" key="4">
    <source>
        <dbReference type="Proteomes" id="UP000184782"/>
    </source>
</evidence>
<evidence type="ECO:0000313" key="3">
    <source>
        <dbReference type="EMBL" id="SIO18704.1"/>
    </source>
</evidence>
<gene>
    <name evidence="3" type="ORF">SAMN05421769_2483</name>
</gene>
<dbReference type="RefSeq" id="WP_074230620.1">
    <property type="nucleotide sequence ID" value="NZ_FSRQ01000002.1"/>
</dbReference>
<dbReference type="AlphaFoldDB" id="A0A1N6HFS5"/>
<feature type="domain" description="TonB C-terminal" evidence="2">
    <location>
        <begin position="76"/>
        <end position="134"/>
    </location>
</feature>